<organism evidence="1 2">
    <name type="scientific">Aldrovandia affinis</name>
    <dbReference type="NCBI Taxonomy" id="143900"/>
    <lineage>
        <taxon>Eukaryota</taxon>
        <taxon>Metazoa</taxon>
        <taxon>Chordata</taxon>
        <taxon>Craniata</taxon>
        <taxon>Vertebrata</taxon>
        <taxon>Euteleostomi</taxon>
        <taxon>Actinopterygii</taxon>
        <taxon>Neopterygii</taxon>
        <taxon>Teleostei</taxon>
        <taxon>Notacanthiformes</taxon>
        <taxon>Halosauridae</taxon>
        <taxon>Aldrovandia</taxon>
    </lineage>
</organism>
<evidence type="ECO:0000313" key="1">
    <source>
        <dbReference type="EMBL" id="KAJ8387555.1"/>
    </source>
</evidence>
<dbReference type="AlphaFoldDB" id="A0AAD7W8P8"/>
<sequence>MKLVINFQGNEENNDRPITSVASVAGIHSGAARTRGLGSERERHIGKLGNTRTLVLSGRPFSRQKCGI</sequence>
<dbReference type="EMBL" id="JAINUG010000209">
    <property type="protein sequence ID" value="KAJ8387555.1"/>
    <property type="molecule type" value="Genomic_DNA"/>
</dbReference>
<name>A0AAD7W8P8_9TELE</name>
<reference evidence="1" key="1">
    <citation type="journal article" date="2023" name="Science">
        <title>Genome structures resolve the early diversification of teleost fishes.</title>
        <authorList>
            <person name="Parey E."/>
            <person name="Louis A."/>
            <person name="Montfort J."/>
            <person name="Bouchez O."/>
            <person name="Roques C."/>
            <person name="Iampietro C."/>
            <person name="Lluch J."/>
            <person name="Castinel A."/>
            <person name="Donnadieu C."/>
            <person name="Desvignes T."/>
            <person name="Floi Bucao C."/>
            <person name="Jouanno E."/>
            <person name="Wen M."/>
            <person name="Mejri S."/>
            <person name="Dirks R."/>
            <person name="Jansen H."/>
            <person name="Henkel C."/>
            <person name="Chen W.J."/>
            <person name="Zahm M."/>
            <person name="Cabau C."/>
            <person name="Klopp C."/>
            <person name="Thompson A.W."/>
            <person name="Robinson-Rechavi M."/>
            <person name="Braasch I."/>
            <person name="Lecointre G."/>
            <person name="Bobe J."/>
            <person name="Postlethwait J.H."/>
            <person name="Berthelot C."/>
            <person name="Roest Crollius H."/>
            <person name="Guiguen Y."/>
        </authorList>
    </citation>
    <scope>NUCLEOTIDE SEQUENCE</scope>
    <source>
        <strain evidence="1">NC1722</strain>
    </source>
</reference>
<proteinExistence type="predicted"/>
<dbReference type="Proteomes" id="UP001221898">
    <property type="component" value="Unassembled WGS sequence"/>
</dbReference>
<accession>A0AAD7W8P8</accession>
<gene>
    <name evidence="1" type="ORF">AAFF_G00152510</name>
</gene>
<evidence type="ECO:0000313" key="2">
    <source>
        <dbReference type="Proteomes" id="UP001221898"/>
    </source>
</evidence>
<protein>
    <submittedName>
        <fullName evidence="1">Uncharacterized protein</fullName>
    </submittedName>
</protein>
<comment type="caution">
    <text evidence="1">The sequence shown here is derived from an EMBL/GenBank/DDBJ whole genome shotgun (WGS) entry which is preliminary data.</text>
</comment>
<keyword evidence="2" id="KW-1185">Reference proteome</keyword>